<reference evidence="2" key="2">
    <citation type="submission" date="2018-07" db="EMBL/GenBank/DDBJ databases">
        <authorList>
            <consortium name="NCBI Pathogen Detection Project"/>
        </authorList>
    </citation>
    <scope>NUCLEOTIDE SEQUENCE</scope>
    <source>
        <strain evidence="2">11-0524</strain>
    </source>
</reference>
<gene>
    <name evidence="2" type="ORF">G4D12_004003</name>
</gene>
<dbReference type="EMBL" id="DAARZU010000030">
    <property type="protein sequence ID" value="HAE4638688.1"/>
    <property type="molecule type" value="Genomic_DNA"/>
</dbReference>
<accession>A0A731N1T0</accession>
<evidence type="ECO:0000313" key="2">
    <source>
        <dbReference type="EMBL" id="HAE4638688.1"/>
    </source>
</evidence>
<sequence>MGNNNTQVTKREVAISFFLFISVFLLFLTGIPKFNDFIYLSTPMVIGKIIMGFVFIFVVAYNGASFIYKLLSYFEGLRNKESD</sequence>
<feature type="transmembrane region" description="Helical" evidence="1">
    <location>
        <begin position="12"/>
        <end position="31"/>
    </location>
</feature>
<reference evidence="2" key="1">
    <citation type="journal article" date="2018" name="Genome Biol.">
        <title>SKESA: strategic k-mer extension for scrupulous assemblies.</title>
        <authorList>
            <person name="Souvorov A."/>
            <person name="Agarwala R."/>
            <person name="Lipman D.J."/>
        </authorList>
    </citation>
    <scope>NUCLEOTIDE SEQUENCE</scope>
    <source>
        <strain evidence="2">11-0524</strain>
    </source>
</reference>
<dbReference type="AlphaFoldDB" id="A0A731N1T0"/>
<name>A0A731N1T0_SALMU</name>
<protein>
    <submittedName>
        <fullName evidence="2">Uncharacterized protein</fullName>
    </submittedName>
</protein>
<comment type="caution">
    <text evidence="2">The sequence shown here is derived from an EMBL/GenBank/DDBJ whole genome shotgun (WGS) entry which is preliminary data.</text>
</comment>
<organism evidence="2">
    <name type="scientific">Salmonella muenchen</name>
    <dbReference type="NCBI Taxonomy" id="596"/>
    <lineage>
        <taxon>Bacteria</taxon>
        <taxon>Pseudomonadati</taxon>
        <taxon>Pseudomonadota</taxon>
        <taxon>Gammaproteobacteria</taxon>
        <taxon>Enterobacterales</taxon>
        <taxon>Enterobacteriaceae</taxon>
        <taxon>Salmonella</taxon>
    </lineage>
</organism>
<keyword evidence="1" id="KW-1133">Transmembrane helix</keyword>
<proteinExistence type="predicted"/>
<evidence type="ECO:0000256" key="1">
    <source>
        <dbReference type="SAM" id="Phobius"/>
    </source>
</evidence>
<feature type="transmembrane region" description="Helical" evidence="1">
    <location>
        <begin position="37"/>
        <end position="61"/>
    </location>
</feature>
<keyword evidence="1" id="KW-0472">Membrane</keyword>
<keyword evidence="1" id="KW-0812">Transmembrane</keyword>